<dbReference type="Proteomes" id="UP000471521">
    <property type="component" value="Unassembled WGS sequence"/>
</dbReference>
<comment type="similarity">
    <text evidence="2">Belongs to the tRNA methyltransferase O family.</text>
</comment>
<dbReference type="Pfam" id="PF01980">
    <property type="entry name" value="TrmO_N"/>
    <property type="match status" value="1"/>
</dbReference>
<evidence type="ECO:0000256" key="1">
    <source>
        <dbReference type="ARBA" id="ARBA00022691"/>
    </source>
</evidence>
<evidence type="ECO:0000259" key="4">
    <source>
        <dbReference type="PROSITE" id="PS51668"/>
    </source>
</evidence>
<dbReference type="PROSITE" id="PS01318">
    <property type="entry name" value="TSAA_1"/>
    <property type="match status" value="1"/>
</dbReference>
<name>A0A6B0SPC3_9EURY</name>
<organism evidence="5 6">
    <name type="scientific">Halobacterium bonnevillei</name>
    <dbReference type="NCBI Taxonomy" id="2692200"/>
    <lineage>
        <taxon>Archaea</taxon>
        <taxon>Methanobacteriati</taxon>
        <taxon>Methanobacteriota</taxon>
        <taxon>Stenosarchaea group</taxon>
        <taxon>Halobacteria</taxon>
        <taxon>Halobacteriales</taxon>
        <taxon>Halobacteriaceae</taxon>
        <taxon>Halobacterium</taxon>
    </lineage>
</organism>
<dbReference type="SUPFAM" id="SSF118196">
    <property type="entry name" value="YaeB-like"/>
    <property type="match status" value="1"/>
</dbReference>
<evidence type="ECO:0000313" key="6">
    <source>
        <dbReference type="Proteomes" id="UP000471521"/>
    </source>
</evidence>
<dbReference type="PANTHER" id="PTHR12818">
    <property type="entry name" value="TRNA (ADENINE(37)-N6)-METHYLTRANSFERASE"/>
    <property type="match status" value="1"/>
</dbReference>
<keyword evidence="1" id="KW-0949">S-adenosyl-L-methionine</keyword>
<dbReference type="AlphaFoldDB" id="A0A6B0SPC3"/>
<reference evidence="5 6" key="1">
    <citation type="submission" date="2019-12" db="EMBL/GenBank/DDBJ databases">
        <title>Isolation and characterization of three novel carbon monoxide-oxidizing members of Halobacteria from salione crusts and soils.</title>
        <authorList>
            <person name="Myers M.R."/>
            <person name="King G.M."/>
        </authorList>
    </citation>
    <scope>NUCLEOTIDE SEQUENCE [LARGE SCALE GENOMIC DNA]</scope>
    <source>
        <strain evidence="5 6">PCN9</strain>
    </source>
</reference>
<dbReference type="PROSITE" id="PS51668">
    <property type="entry name" value="TSAA_2"/>
    <property type="match status" value="1"/>
</dbReference>
<proteinExistence type="inferred from homology"/>
<dbReference type="CDD" id="cd09281">
    <property type="entry name" value="UPF0066"/>
    <property type="match status" value="1"/>
</dbReference>
<dbReference type="InterPro" id="IPR036414">
    <property type="entry name" value="YaeB_N_sf"/>
</dbReference>
<dbReference type="Gene3D" id="2.40.30.70">
    <property type="entry name" value="YaeB-like"/>
    <property type="match status" value="1"/>
</dbReference>
<accession>A0A6B0SPC3</accession>
<evidence type="ECO:0000256" key="3">
    <source>
        <dbReference type="SAM" id="MobiDB-lite"/>
    </source>
</evidence>
<evidence type="ECO:0000256" key="2">
    <source>
        <dbReference type="ARBA" id="ARBA00033753"/>
    </source>
</evidence>
<keyword evidence="6" id="KW-1185">Reference proteome</keyword>
<dbReference type="EMBL" id="WUUU01000056">
    <property type="protein sequence ID" value="MXR20680.1"/>
    <property type="molecule type" value="Genomic_DNA"/>
</dbReference>
<gene>
    <name evidence="5" type="ORF">GRX66_08700</name>
</gene>
<dbReference type="PANTHER" id="PTHR12818:SF0">
    <property type="entry name" value="TRNA (ADENINE(37)-N6)-METHYLTRANSFERASE"/>
    <property type="match status" value="1"/>
</dbReference>
<dbReference type="OrthoDB" id="40408at2157"/>
<sequence length="132" mass="14050">MECDPIGHVETPFDTTGEAPRQGFLGEQSGTVHVDEPFRRGLTGFAPGDSVLVVWWADDADRSVLRVREGDRGVFTTRSPARPNPVCLTTCELIAVDEDAGTLEVAGVDMADGSPLLDLKRTLEASGEGAPP</sequence>
<dbReference type="InterPro" id="IPR040372">
    <property type="entry name" value="YaeB-like"/>
</dbReference>
<dbReference type="InterPro" id="IPR036413">
    <property type="entry name" value="YaeB-like_sf"/>
</dbReference>
<comment type="caution">
    <text evidence="5">The sequence shown here is derived from an EMBL/GenBank/DDBJ whole genome shotgun (WGS) entry which is preliminary data.</text>
</comment>
<protein>
    <submittedName>
        <fullName evidence="5">S-adenosyl-L-methionine-binding protein</fullName>
    </submittedName>
</protein>
<evidence type="ECO:0000313" key="5">
    <source>
        <dbReference type="EMBL" id="MXR20680.1"/>
    </source>
</evidence>
<feature type="region of interest" description="Disordered" evidence="3">
    <location>
        <begin position="1"/>
        <end position="21"/>
    </location>
</feature>
<dbReference type="RefSeq" id="WP_159526210.1">
    <property type="nucleotide sequence ID" value="NZ_WUUU01000056.1"/>
</dbReference>
<dbReference type="InterPro" id="IPR023370">
    <property type="entry name" value="TrmO-like_N"/>
</dbReference>
<dbReference type="InterPro" id="IPR023368">
    <property type="entry name" value="UPF0066_cons_site"/>
</dbReference>
<feature type="domain" description="TsaA-like" evidence="4">
    <location>
        <begin position="3"/>
        <end position="131"/>
    </location>
</feature>